<name>T1GD40_MEGSC</name>
<proteinExistence type="inferred from homology"/>
<evidence type="ECO:0000313" key="6">
    <source>
        <dbReference type="Proteomes" id="UP000015102"/>
    </source>
</evidence>
<dbReference type="InterPro" id="IPR011603">
    <property type="entry name" value="2oxoglutarate_DH_E1"/>
</dbReference>
<evidence type="ECO:0000256" key="2">
    <source>
        <dbReference type="ARBA" id="ARBA00006936"/>
    </source>
</evidence>
<dbReference type="GO" id="GO:0016624">
    <property type="term" value="F:oxidoreductase activity, acting on the aldehyde or oxo group of donors, disulfide as acceptor"/>
    <property type="evidence" value="ECO:0007669"/>
    <property type="project" value="InterPro"/>
</dbReference>
<dbReference type="EMBL" id="CAQQ02173678">
    <property type="status" value="NOT_ANNOTATED_CDS"/>
    <property type="molecule type" value="Genomic_DNA"/>
</dbReference>
<dbReference type="PANTHER" id="PTHR23152:SF4">
    <property type="entry name" value="2-OXOADIPATE DEHYDROGENASE COMPLEX COMPONENT E1"/>
    <property type="match status" value="1"/>
</dbReference>
<keyword evidence="3" id="KW-0560">Oxidoreductase</keyword>
<dbReference type="EMBL" id="CAQQ02173679">
    <property type="status" value="NOT_ANNOTATED_CDS"/>
    <property type="molecule type" value="Genomic_DNA"/>
</dbReference>
<evidence type="ECO:0000256" key="1">
    <source>
        <dbReference type="ARBA" id="ARBA00001964"/>
    </source>
</evidence>
<comment type="similarity">
    <text evidence="2">Belongs to the alpha-ketoglutarate dehydrogenase family.</text>
</comment>
<keyword evidence="4" id="KW-0786">Thiamine pyrophosphate</keyword>
<keyword evidence="6" id="KW-1185">Reference proteome</keyword>
<evidence type="ECO:0000256" key="3">
    <source>
        <dbReference type="ARBA" id="ARBA00023002"/>
    </source>
</evidence>
<evidence type="ECO:0000313" key="5">
    <source>
        <dbReference type="EnsemblMetazoa" id="MESCA001219-PA"/>
    </source>
</evidence>
<reference evidence="5" key="2">
    <citation type="submission" date="2015-06" db="UniProtKB">
        <authorList>
            <consortium name="EnsemblMetazoa"/>
        </authorList>
    </citation>
    <scope>IDENTIFICATION</scope>
</reference>
<sequence length="144" mass="15930">MASLYSWSLHTYALCGLCSQMTSVEDVCKTSAHWFHRLSTSRSISSVDKMFIDFVIIFLSSDASVDMERNGKAVHISMLRNPSHLEAVNPVSMGKARSKQLSLKDYSYKKSGASPSTKVLNIQLHGDAAYPGQGVNQECLMMAY</sequence>
<organism evidence="5 6">
    <name type="scientific">Megaselia scalaris</name>
    <name type="common">Humpbacked fly</name>
    <name type="synonym">Phora scalaris</name>
    <dbReference type="NCBI Taxonomy" id="36166"/>
    <lineage>
        <taxon>Eukaryota</taxon>
        <taxon>Metazoa</taxon>
        <taxon>Ecdysozoa</taxon>
        <taxon>Arthropoda</taxon>
        <taxon>Hexapoda</taxon>
        <taxon>Insecta</taxon>
        <taxon>Pterygota</taxon>
        <taxon>Neoptera</taxon>
        <taxon>Endopterygota</taxon>
        <taxon>Diptera</taxon>
        <taxon>Brachycera</taxon>
        <taxon>Muscomorpha</taxon>
        <taxon>Platypezoidea</taxon>
        <taxon>Phoridae</taxon>
        <taxon>Megaseliini</taxon>
        <taxon>Megaselia</taxon>
    </lineage>
</organism>
<dbReference type="InterPro" id="IPR029061">
    <property type="entry name" value="THDP-binding"/>
</dbReference>
<reference evidence="6" key="1">
    <citation type="submission" date="2013-02" db="EMBL/GenBank/DDBJ databases">
        <authorList>
            <person name="Hughes D."/>
        </authorList>
    </citation>
    <scope>NUCLEOTIDE SEQUENCE</scope>
    <source>
        <strain>Durham</strain>
        <strain evidence="6">NC isolate 2 -- Noor lab</strain>
    </source>
</reference>
<dbReference type="Proteomes" id="UP000015102">
    <property type="component" value="Unassembled WGS sequence"/>
</dbReference>
<accession>T1GD40</accession>
<protein>
    <submittedName>
        <fullName evidence="5">Uncharacterized protein</fullName>
    </submittedName>
</protein>
<dbReference type="STRING" id="36166.T1GD40"/>
<dbReference type="PANTHER" id="PTHR23152">
    <property type="entry name" value="2-OXOGLUTARATE DEHYDROGENASE"/>
    <property type="match status" value="1"/>
</dbReference>
<evidence type="ECO:0000256" key="4">
    <source>
        <dbReference type="ARBA" id="ARBA00023052"/>
    </source>
</evidence>
<dbReference type="AlphaFoldDB" id="T1GD40"/>
<dbReference type="EnsemblMetazoa" id="MESCA001219-RA">
    <property type="protein sequence ID" value="MESCA001219-PA"/>
    <property type="gene ID" value="MESCA001219"/>
</dbReference>
<dbReference type="Gene3D" id="3.40.50.970">
    <property type="match status" value="1"/>
</dbReference>
<dbReference type="GO" id="GO:0030976">
    <property type="term" value="F:thiamine pyrophosphate binding"/>
    <property type="evidence" value="ECO:0007669"/>
    <property type="project" value="InterPro"/>
</dbReference>
<dbReference type="HOGENOM" id="CLU_1801301_0_0_1"/>
<dbReference type="SUPFAM" id="SSF52518">
    <property type="entry name" value="Thiamin diphosphate-binding fold (THDP-binding)"/>
    <property type="match status" value="1"/>
</dbReference>
<comment type="cofactor">
    <cofactor evidence="1">
        <name>thiamine diphosphate</name>
        <dbReference type="ChEBI" id="CHEBI:58937"/>
    </cofactor>
</comment>